<keyword evidence="3" id="KW-1185">Reference proteome</keyword>
<dbReference type="KEGG" id="tvd:SG34_014095"/>
<dbReference type="Proteomes" id="UP000032352">
    <property type="component" value="Chromosome"/>
</dbReference>
<reference evidence="2 3" key="1">
    <citation type="journal article" date="2015" name="Genome Announc.">
        <title>Draft Genome Sequences of Marine Isolates of Thalassomonas viridans and Thalassomonas actiniarum.</title>
        <authorList>
            <person name="Olonade I."/>
            <person name="van Zyl L.J."/>
            <person name="Trindade M."/>
        </authorList>
    </citation>
    <scope>NUCLEOTIDE SEQUENCE [LARGE SCALE GENOMIC DNA]</scope>
    <source>
        <strain evidence="2 3">XOM25</strain>
    </source>
</reference>
<dbReference type="InterPro" id="IPR001296">
    <property type="entry name" value="Glyco_trans_1"/>
</dbReference>
<gene>
    <name evidence="2" type="ORF">SG34_014095</name>
</gene>
<accession>A0AAE9Z7Y0</accession>
<dbReference type="CDD" id="cd03801">
    <property type="entry name" value="GT4_PimA-like"/>
    <property type="match status" value="1"/>
</dbReference>
<reference evidence="2 3" key="2">
    <citation type="journal article" date="2022" name="Mar. Drugs">
        <title>Bioassay-Guided Fractionation Leads to the Detection of Cholic Acid Generated by the Rare Thalassomonas sp.</title>
        <authorList>
            <person name="Pheiffer F."/>
            <person name="Schneider Y.K."/>
            <person name="Hansen E.H."/>
            <person name="Andersen J.H."/>
            <person name="Isaksson J."/>
            <person name="Busche T."/>
            <person name="R C."/>
            <person name="Kalinowski J."/>
            <person name="Zyl L.V."/>
            <person name="Trindade M."/>
        </authorList>
    </citation>
    <scope>NUCLEOTIDE SEQUENCE [LARGE SCALE GENOMIC DNA]</scope>
    <source>
        <strain evidence="2 3">XOM25</strain>
    </source>
</reference>
<evidence type="ECO:0000313" key="2">
    <source>
        <dbReference type="EMBL" id="WDE07912.1"/>
    </source>
</evidence>
<organism evidence="2 3">
    <name type="scientific">Thalassomonas viridans</name>
    <dbReference type="NCBI Taxonomy" id="137584"/>
    <lineage>
        <taxon>Bacteria</taxon>
        <taxon>Pseudomonadati</taxon>
        <taxon>Pseudomonadota</taxon>
        <taxon>Gammaproteobacteria</taxon>
        <taxon>Alteromonadales</taxon>
        <taxon>Colwelliaceae</taxon>
        <taxon>Thalassomonas</taxon>
    </lineage>
</organism>
<dbReference type="PANTHER" id="PTHR45947">
    <property type="entry name" value="SULFOQUINOVOSYL TRANSFERASE SQD2"/>
    <property type="match status" value="1"/>
</dbReference>
<dbReference type="SUPFAM" id="SSF53756">
    <property type="entry name" value="UDP-Glycosyltransferase/glycogen phosphorylase"/>
    <property type="match status" value="1"/>
</dbReference>
<dbReference type="GO" id="GO:0016757">
    <property type="term" value="F:glycosyltransferase activity"/>
    <property type="evidence" value="ECO:0007669"/>
    <property type="project" value="InterPro"/>
</dbReference>
<evidence type="ECO:0000259" key="1">
    <source>
        <dbReference type="Pfam" id="PF00534"/>
    </source>
</evidence>
<dbReference type="InterPro" id="IPR050194">
    <property type="entry name" value="Glycosyltransferase_grp1"/>
</dbReference>
<feature type="domain" description="Glycosyl transferase family 1" evidence="1">
    <location>
        <begin position="191"/>
        <end position="356"/>
    </location>
</feature>
<dbReference type="Gene3D" id="3.40.50.2000">
    <property type="entry name" value="Glycogen Phosphorylase B"/>
    <property type="match status" value="2"/>
</dbReference>
<proteinExistence type="predicted"/>
<sequence length="381" mass="42667">MNILLLFPGGVSPGGEEKVIPALLTLMKGLSRSHNIVVLLQRQDRHLTEFTLHGCQVISLPCSCTLGSWVLYLKQIRLAVKRLKFHGFTPEVVHSFWLGGPSILAGLLRLIYRVPSVATLAGGEAVSLSDIGYGGSLRWRNRLLNRLGLALAVDLTCGSRYVKDIAEHRWRKPFSLIPLPLDNALWTQSRASENLPAPERKWQFVHVASINRIKNPRLLLGLVAELIRRNCDFHLHWVGEDTLDGEIHSNAEKLGVSGYISFYGFQTQVQLKQLMQDKDLIIQTSIFESQGIAMAEGASQGLCPVGTNVGWLHDLDLGINTAAVMPEDAARQLADEVLLLCRQPQLRLERIKKAQSWLKAYQANIVVDKFQEKYRQLTSRT</sequence>
<dbReference type="Pfam" id="PF00534">
    <property type="entry name" value="Glycos_transf_1"/>
    <property type="match status" value="1"/>
</dbReference>
<dbReference type="RefSeq" id="WP_274038624.1">
    <property type="nucleotide sequence ID" value="NZ_CP059733.1"/>
</dbReference>
<dbReference type="EMBL" id="CP059733">
    <property type="protein sequence ID" value="WDE07912.1"/>
    <property type="molecule type" value="Genomic_DNA"/>
</dbReference>
<dbReference type="PANTHER" id="PTHR45947:SF3">
    <property type="entry name" value="SULFOQUINOVOSYL TRANSFERASE SQD2"/>
    <property type="match status" value="1"/>
</dbReference>
<name>A0AAE9Z7Y0_9GAMM</name>
<evidence type="ECO:0000313" key="3">
    <source>
        <dbReference type="Proteomes" id="UP000032352"/>
    </source>
</evidence>
<dbReference type="AlphaFoldDB" id="A0AAE9Z7Y0"/>
<protein>
    <submittedName>
        <fullName evidence="2">Glycosyltransferase family 4 protein</fullName>
    </submittedName>
</protein>